<feature type="signal peptide" evidence="1">
    <location>
        <begin position="1"/>
        <end position="19"/>
    </location>
</feature>
<dbReference type="EMBL" id="EZ419875">
    <property type="protein sequence ID" value="ACZ28230.1"/>
    <property type="molecule type" value="mRNA"/>
</dbReference>
<evidence type="ECO:0000256" key="1">
    <source>
        <dbReference type="SAM" id="SignalP"/>
    </source>
</evidence>
<proteinExistence type="evidence at transcript level"/>
<keyword evidence="1" id="KW-0732">Signal</keyword>
<sequence length="362" mass="39745">MKSCLVVLTFVSALALANGYLSDLSAAERMAETIYEVSQKDRKNGVRNSKFLSPGMDKLNKELINPYNVTSNHVGLEETLAKGLKQEPATCDAARTLSYSIQERSDYFYNQLNGNRPSDHILCPINIPTMQREHELVMGYLLNRLRMHVLRSKKCEDSVETKEKVAKALKRLAENRFANEGEAIKSCKQSNEDIKSTCINTGVLKAGPNEVITGLRLRKITNSIILEMQVAKVTVFGLIDKSTQKWVGPGSAAKTCLPIKNLIAAKPVRLPQGNVLTQVQLVGKAKNGLLVAGQKLDFYTGKLTKGAKGQVKDVFKLNGAVSINTEPVYVSTTVAGAGLKYDEERKTISPVLIAQNMAVYKA</sequence>
<protein>
    <submittedName>
        <fullName evidence="2">Hypothetical secreted protein</fullName>
    </submittedName>
</protein>
<feature type="chain" id="PRO_5003022419" evidence="1">
    <location>
        <begin position="20"/>
        <end position="362"/>
    </location>
</feature>
<organism evidence="2">
    <name type="scientific">Simulium nigrimanum</name>
    <name type="common">Black fly</name>
    <dbReference type="NCBI Taxonomy" id="683695"/>
    <lineage>
        <taxon>Eukaryota</taxon>
        <taxon>Metazoa</taxon>
        <taxon>Ecdysozoa</taxon>
        <taxon>Arthropoda</taxon>
        <taxon>Hexapoda</taxon>
        <taxon>Insecta</taxon>
        <taxon>Pterygota</taxon>
        <taxon>Neoptera</taxon>
        <taxon>Endopterygota</taxon>
        <taxon>Diptera</taxon>
        <taxon>Nematocera</taxon>
        <taxon>Chironomoidea</taxon>
        <taxon>Simuliidae</taxon>
        <taxon>Simulium</taxon>
    </lineage>
</organism>
<evidence type="ECO:0000313" key="2">
    <source>
        <dbReference type="EMBL" id="ACZ28230.1"/>
    </source>
</evidence>
<name>D1FPX5_SIMNI</name>
<reference evidence="2" key="1">
    <citation type="submission" date="2009-10" db="EMBL/GenBank/DDBJ databases">
        <title>An Insight into the Sialotranscriptome of Simulium nigrimanum, a Black Fly Associated with Fogo Selvagem in South America.</title>
        <authorList>
            <person name="Ribeiro J.M.C."/>
            <person name="Valenzuela J.G."/>
            <person name="Pham V.M."/>
            <person name="Kleeman L."/>
            <person name="Barbian K.D."/>
            <person name="Favreau A.J."/>
            <person name="Eaton D.P."/>
            <person name="Aoki V."/>
            <person name="Hans-Filho G."/>
            <person name="Rivitti E.A."/>
            <person name="Diaz L.A."/>
        </authorList>
    </citation>
    <scope>NUCLEOTIDE SEQUENCE</scope>
    <source>
        <tissue evidence="2">Salivary glands</tissue>
    </source>
</reference>
<accession>D1FPX5</accession>
<dbReference type="AlphaFoldDB" id="D1FPX5"/>